<feature type="transmembrane region" description="Helical" evidence="1">
    <location>
        <begin position="9"/>
        <end position="28"/>
    </location>
</feature>
<organism evidence="2">
    <name type="scientific">Cacopsylla melanoneura</name>
    <dbReference type="NCBI Taxonomy" id="428564"/>
    <lineage>
        <taxon>Eukaryota</taxon>
        <taxon>Metazoa</taxon>
        <taxon>Ecdysozoa</taxon>
        <taxon>Arthropoda</taxon>
        <taxon>Hexapoda</taxon>
        <taxon>Insecta</taxon>
        <taxon>Pterygota</taxon>
        <taxon>Neoptera</taxon>
        <taxon>Paraneoptera</taxon>
        <taxon>Hemiptera</taxon>
        <taxon>Sternorrhyncha</taxon>
        <taxon>Psylloidea</taxon>
        <taxon>Psyllidae</taxon>
        <taxon>Psyllinae</taxon>
        <taxon>Cacopsylla</taxon>
    </lineage>
</organism>
<keyword evidence="1" id="KW-0472">Membrane</keyword>
<evidence type="ECO:0000256" key="1">
    <source>
        <dbReference type="SAM" id="Phobius"/>
    </source>
</evidence>
<dbReference type="AlphaFoldDB" id="A0A8D8QJI3"/>
<evidence type="ECO:0000313" key="2">
    <source>
        <dbReference type="EMBL" id="CAG6632367.1"/>
    </source>
</evidence>
<dbReference type="EMBL" id="HBUF01079454">
    <property type="protein sequence ID" value="CAG6632367.1"/>
    <property type="molecule type" value="Transcribed_RNA"/>
</dbReference>
<dbReference type="EMBL" id="HBUF01563986">
    <property type="protein sequence ID" value="CAG6763666.1"/>
    <property type="molecule type" value="Transcribed_RNA"/>
</dbReference>
<keyword evidence="1" id="KW-1133">Transmembrane helix</keyword>
<name>A0A8D8QJI3_9HEMI</name>
<dbReference type="EMBL" id="HBUF01419440">
    <property type="protein sequence ID" value="CAG6740507.1"/>
    <property type="molecule type" value="Transcribed_RNA"/>
</dbReference>
<proteinExistence type="predicted"/>
<reference evidence="2" key="1">
    <citation type="submission" date="2021-05" db="EMBL/GenBank/DDBJ databases">
        <authorList>
            <person name="Alioto T."/>
            <person name="Alioto T."/>
            <person name="Gomez Garrido J."/>
        </authorList>
    </citation>
    <scope>NUCLEOTIDE SEQUENCE</scope>
</reference>
<protein>
    <submittedName>
        <fullName evidence="2">Uncharacterized protein</fullName>
    </submittedName>
</protein>
<sequence length="300" mass="35809">MDSKTKNDFTALGLLFTILVFLVVLILYNELYVDRTIQPGTNNGTSLNNCSSTEGIQCSTSETRSFTNRSGRQKRETVRDKALYFFFSNRDNLKKKYDKLFRDLHDKLLINSCPHLVKLTDSERMGECFMENIQDEIYDLYEREKKKLEDEMVLDNMPSFLRKRNYTSGIARGDVPLFHKLLKYHYFKSFDKFHLEFFHYLPLVIKDEIRHYFMFKFKGGFDVLTHERILYLEEKVDEWILKCANHTRMGSLGQDAFYEYEFLHEISPEVGEPHMMYEVTEQDFNAHYEEPVNFTMFMET</sequence>
<keyword evidence="1" id="KW-0812">Transmembrane</keyword>
<accession>A0A8D8QJI3</accession>